<dbReference type="AlphaFoldDB" id="A0A9D1DAH8"/>
<evidence type="ECO:0000259" key="2">
    <source>
        <dbReference type="PROSITE" id="PS50119"/>
    </source>
</evidence>
<reference evidence="3" key="1">
    <citation type="submission" date="2020-10" db="EMBL/GenBank/DDBJ databases">
        <authorList>
            <person name="Gilroy R."/>
        </authorList>
    </citation>
    <scope>NUCLEOTIDE SEQUENCE</scope>
    <source>
        <strain evidence="3">ChiW25-3613</strain>
    </source>
</reference>
<keyword evidence="1" id="KW-0812">Transmembrane</keyword>
<evidence type="ECO:0000256" key="1">
    <source>
        <dbReference type="SAM" id="Phobius"/>
    </source>
</evidence>
<organism evidence="3 4">
    <name type="scientific">Candidatus Coproplasma stercoripullorum</name>
    <dbReference type="NCBI Taxonomy" id="2840751"/>
    <lineage>
        <taxon>Bacteria</taxon>
        <taxon>Bacillati</taxon>
        <taxon>Bacillota</taxon>
        <taxon>Clostridia</taxon>
        <taxon>Eubacteriales</taxon>
        <taxon>Candidatus Coproplasma</taxon>
    </lineage>
</organism>
<feature type="transmembrane region" description="Helical" evidence="1">
    <location>
        <begin position="87"/>
        <end position="106"/>
    </location>
</feature>
<gene>
    <name evidence="3" type="ORF">IAB90_02255</name>
</gene>
<feature type="transmembrane region" description="Helical" evidence="1">
    <location>
        <begin position="141"/>
        <end position="164"/>
    </location>
</feature>
<feature type="domain" description="B box-type" evidence="2">
    <location>
        <begin position="1"/>
        <end position="31"/>
    </location>
</feature>
<dbReference type="Proteomes" id="UP000824179">
    <property type="component" value="Unassembled WGS sequence"/>
</dbReference>
<comment type="caution">
    <text evidence="3">The sequence shown here is derived from an EMBL/GenBank/DDBJ whole genome shotgun (WGS) entry which is preliminary data.</text>
</comment>
<keyword evidence="1" id="KW-1133">Transmembrane helix</keyword>
<proteinExistence type="predicted"/>
<dbReference type="EMBL" id="DVHB01000044">
    <property type="protein sequence ID" value="HIR39182.1"/>
    <property type="molecule type" value="Genomic_DNA"/>
</dbReference>
<accession>A0A9D1DAH8</accession>
<feature type="transmembrane region" description="Helical" evidence="1">
    <location>
        <begin position="64"/>
        <end position="81"/>
    </location>
</feature>
<sequence>MVCVNHRDREAVAQCSECGAYICAECAQKSEPLKSVCGTLCPSCYRDKITQTRDYYSGQRKKKLASAIVSLICYVSGWIFAAAIPGMVFTVIGIVLMGIYPAIAWFRFAGKSIDDYDAKHGATYVVTDSGVHRDRAVWLRVVFFFAGLIFGIFITPINIIRWFISAAKNKKTAKMYEAELASL</sequence>
<keyword evidence="1" id="KW-0472">Membrane</keyword>
<reference evidence="3" key="2">
    <citation type="journal article" date="2021" name="PeerJ">
        <title>Extensive microbial diversity within the chicken gut microbiome revealed by metagenomics and culture.</title>
        <authorList>
            <person name="Gilroy R."/>
            <person name="Ravi A."/>
            <person name="Getino M."/>
            <person name="Pursley I."/>
            <person name="Horton D.L."/>
            <person name="Alikhan N.F."/>
            <person name="Baker D."/>
            <person name="Gharbi K."/>
            <person name="Hall N."/>
            <person name="Watson M."/>
            <person name="Adriaenssens E.M."/>
            <person name="Foster-Nyarko E."/>
            <person name="Jarju S."/>
            <person name="Secka A."/>
            <person name="Antonio M."/>
            <person name="Oren A."/>
            <person name="Chaudhuri R.R."/>
            <person name="La Ragione R."/>
            <person name="Hildebrand F."/>
            <person name="Pallen M.J."/>
        </authorList>
    </citation>
    <scope>NUCLEOTIDE SEQUENCE</scope>
    <source>
        <strain evidence="3">ChiW25-3613</strain>
    </source>
</reference>
<dbReference type="InterPro" id="IPR000315">
    <property type="entry name" value="Znf_B-box"/>
</dbReference>
<evidence type="ECO:0000313" key="4">
    <source>
        <dbReference type="Proteomes" id="UP000824179"/>
    </source>
</evidence>
<protein>
    <recommendedName>
        <fullName evidence="2">B box-type domain-containing protein</fullName>
    </recommendedName>
</protein>
<name>A0A9D1DAH8_9FIRM</name>
<dbReference type="PROSITE" id="PS50119">
    <property type="entry name" value="ZF_BBOX"/>
    <property type="match status" value="1"/>
</dbReference>
<dbReference type="GO" id="GO:0008270">
    <property type="term" value="F:zinc ion binding"/>
    <property type="evidence" value="ECO:0007669"/>
    <property type="project" value="InterPro"/>
</dbReference>
<evidence type="ECO:0000313" key="3">
    <source>
        <dbReference type="EMBL" id="HIR39182.1"/>
    </source>
</evidence>